<keyword evidence="1" id="KW-0812">Transmembrane</keyword>
<evidence type="ECO:0000256" key="1">
    <source>
        <dbReference type="SAM" id="Phobius"/>
    </source>
</evidence>
<dbReference type="RefSeq" id="WP_331928257.1">
    <property type="nucleotide sequence ID" value="NZ_JBEPLU010000001.1"/>
</dbReference>
<feature type="transmembrane region" description="Helical" evidence="1">
    <location>
        <begin position="100"/>
        <end position="120"/>
    </location>
</feature>
<reference evidence="2 3" key="1">
    <citation type="submission" date="2024-06" db="EMBL/GenBank/DDBJ databases">
        <title>Genomic Encyclopedia of Type Strains, Phase IV (KMG-IV): sequencing the most valuable type-strain genomes for metagenomic binning, comparative biology and taxonomic classification.</title>
        <authorList>
            <person name="Goeker M."/>
        </authorList>
    </citation>
    <scope>NUCLEOTIDE SEQUENCE [LARGE SCALE GENOMIC DNA]</scope>
    <source>
        <strain evidence="2 3">DSM 17809</strain>
    </source>
</reference>
<organism evidence="2 3">
    <name type="scientific">Phenylobacterium koreense</name>
    <dbReference type="NCBI Taxonomy" id="266125"/>
    <lineage>
        <taxon>Bacteria</taxon>
        <taxon>Pseudomonadati</taxon>
        <taxon>Pseudomonadota</taxon>
        <taxon>Alphaproteobacteria</taxon>
        <taxon>Caulobacterales</taxon>
        <taxon>Caulobacteraceae</taxon>
        <taxon>Phenylobacterium</taxon>
    </lineage>
</organism>
<keyword evidence="1" id="KW-0472">Membrane</keyword>
<accession>A0ABV2EE27</accession>
<name>A0ABV2EE27_9CAUL</name>
<proteinExistence type="predicted"/>
<evidence type="ECO:0000313" key="2">
    <source>
        <dbReference type="EMBL" id="MET3525279.1"/>
    </source>
</evidence>
<keyword evidence="3" id="KW-1185">Reference proteome</keyword>
<dbReference type="EMBL" id="JBEPLU010000001">
    <property type="protein sequence ID" value="MET3525279.1"/>
    <property type="molecule type" value="Genomic_DNA"/>
</dbReference>
<evidence type="ECO:0008006" key="4">
    <source>
        <dbReference type="Google" id="ProtNLM"/>
    </source>
</evidence>
<feature type="transmembrane region" description="Helical" evidence="1">
    <location>
        <begin position="42"/>
        <end position="62"/>
    </location>
</feature>
<evidence type="ECO:0000313" key="3">
    <source>
        <dbReference type="Proteomes" id="UP001549110"/>
    </source>
</evidence>
<gene>
    <name evidence="2" type="ORF">ABID41_000374</name>
</gene>
<comment type="caution">
    <text evidence="2">The sequence shown here is derived from an EMBL/GenBank/DDBJ whole genome shotgun (WGS) entry which is preliminary data.</text>
</comment>
<sequence>MRILAAVLALLLGLNALAMLFASYWWYGAVPGVIATGPFNPHFVRDIGAAYLVTAVGLAWFAARPVQGWPALVVGALFLTLHAIVHIYDAACSASPVPFVLRDLPGVYLPAILALAIAVFRRPA</sequence>
<dbReference type="Proteomes" id="UP001549110">
    <property type="component" value="Unassembled WGS sequence"/>
</dbReference>
<protein>
    <recommendedName>
        <fullName evidence="4">DUF4345 domain-containing protein</fullName>
    </recommendedName>
</protein>
<feature type="transmembrane region" description="Helical" evidence="1">
    <location>
        <begin position="69"/>
        <end position="88"/>
    </location>
</feature>
<keyword evidence="1" id="KW-1133">Transmembrane helix</keyword>